<comment type="caution">
    <text evidence="1">The sequence shown here is derived from an EMBL/GenBank/DDBJ whole genome shotgun (WGS) entry which is preliminary data.</text>
</comment>
<proteinExistence type="predicted"/>
<name>A0ABP1GVX5_9EUKA</name>
<dbReference type="EMBL" id="CAXDID020000009">
    <property type="protein sequence ID" value="CAL5978500.1"/>
    <property type="molecule type" value="Genomic_DNA"/>
</dbReference>
<protein>
    <submittedName>
        <fullName evidence="1">Transmembrane_domain-containing protein</fullName>
    </submittedName>
</protein>
<organism evidence="1 2">
    <name type="scientific">Hexamita inflata</name>
    <dbReference type="NCBI Taxonomy" id="28002"/>
    <lineage>
        <taxon>Eukaryota</taxon>
        <taxon>Metamonada</taxon>
        <taxon>Diplomonadida</taxon>
        <taxon>Hexamitidae</taxon>
        <taxon>Hexamitinae</taxon>
        <taxon>Hexamita</taxon>
    </lineage>
</organism>
<reference evidence="1 2" key="1">
    <citation type="submission" date="2024-07" db="EMBL/GenBank/DDBJ databases">
        <authorList>
            <person name="Akdeniz Z."/>
        </authorList>
    </citation>
    <scope>NUCLEOTIDE SEQUENCE [LARGE SCALE GENOMIC DNA]</scope>
</reference>
<evidence type="ECO:0000313" key="1">
    <source>
        <dbReference type="EMBL" id="CAL5978500.1"/>
    </source>
</evidence>
<evidence type="ECO:0000313" key="2">
    <source>
        <dbReference type="Proteomes" id="UP001642409"/>
    </source>
</evidence>
<sequence length="299" mass="34992">MFKQTEGEKFNTIQETKYKEFLKNVQSECGIHSEYKNAVTPMDQKQIYNENKPVMNTIYSQTPDTIFQVHPVDIPVFLELQMTELLQLLANHYKLKIKVREFGTLIKYNSLPEKCVASLELLNMLKPQLTPDEAIVILLVCMTQRIMRGAFDDQYVITMHDYFSKMFNDRSPNQRAAMACGWSIITEMNLVEQKHANLYFELMICGDTKMYERVLQETIHKQPMHLLHSLAWLLCHSPMLMRDTSYQIQKDNYKKVKSMLYSVFICDIAGDYQQLCDLTVKKAVVLLTNLDLIQNYNVK</sequence>
<accession>A0ABP1GVX5</accession>
<gene>
    <name evidence="1" type="ORF">HINF_LOCUS4812</name>
</gene>
<keyword evidence="2" id="KW-1185">Reference proteome</keyword>
<dbReference type="Proteomes" id="UP001642409">
    <property type="component" value="Unassembled WGS sequence"/>
</dbReference>